<dbReference type="EMBL" id="CAJOBC010160998">
    <property type="protein sequence ID" value="CAF4697612.1"/>
    <property type="molecule type" value="Genomic_DNA"/>
</dbReference>
<feature type="non-terminal residue" evidence="1">
    <location>
        <position position="1"/>
    </location>
</feature>
<reference evidence="1" key="1">
    <citation type="submission" date="2021-02" db="EMBL/GenBank/DDBJ databases">
        <authorList>
            <person name="Nowell W R."/>
        </authorList>
    </citation>
    <scope>NUCLEOTIDE SEQUENCE</scope>
</reference>
<organism evidence="1 2">
    <name type="scientific">Didymodactylos carnosus</name>
    <dbReference type="NCBI Taxonomy" id="1234261"/>
    <lineage>
        <taxon>Eukaryota</taxon>
        <taxon>Metazoa</taxon>
        <taxon>Spiralia</taxon>
        <taxon>Gnathifera</taxon>
        <taxon>Rotifera</taxon>
        <taxon>Eurotatoria</taxon>
        <taxon>Bdelloidea</taxon>
        <taxon>Philodinida</taxon>
        <taxon>Philodinidae</taxon>
        <taxon>Didymodactylos</taxon>
    </lineage>
</organism>
<proteinExistence type="predicted"/>
<evidence type="ECO:0000313" key="2">
    <source>
        <dbReference type="Proteomes" id="UP000681722"/>
    </source>
</evidence>
<comment type="caution">
    <text evidence="1">The sequence shown here is derived from an EMBL/GenBank/DDBJ whole genome shotgun (WGS) entry which is preliminary data.</text>
</comment>
<dbReference type="AlphaFoldDB" id="A0A8S3A9F1"/>
<evidence type="ECO:0000313" key="1">
    <source>
        <dbReference type="EMBL" id="CAF4697612.1"/>
    </source>
</evidence>
<accession>A0A8S3A9F1</accession>
<name>A0A8S3A9F1_9BILA</name>
<gene>
    <name evidence="1" type="ORF">SRO942_LOCUS51354</name>
</gene>
<dbReference type="Proteomes" id="UP000681722">
    <property type="component" value="Unassembled WGS sequence"/>
</dbReference>
<sequence>TIYQQRHYIIDGGIDDYDFDDYDFYYYDFGYAKYSVSP</sequence>
<protein>
    <submittedName>
        <fullName evidence="1">Uncharacterized protein</fullName>
    </submittedName>
</protein>